<dbReference type="InterPro" id="IPR036812">
    <property type="entry name" value="NAD(P)_OxRdtase_dom_sf"/>
</dbReference>
<evidence type="ECO:0000259" key="7">
    <source>
        <dbReference type="Pfam" id="PF00248"/>
    </source>
</evidence>
<dbReference type="PRINTS" id="PR00069">
    <property type="entry name" value="ALDKETRDTASE"/>
</dbReference>
<feature type="domain" description="NADP-dependent oxidoreductase" evidence="7">
    <location>
        <begin position="23"/>
        <end position="260"/>
    </location>
</feature>
<evidence type="ECO:0000256" key="3">
    <source>
        <dbReference type="ARBA" id="ARBA00023002"/>
    </source>
</evidence>
<dbReference type="InterPro" id="IPR018170">
    <property type="entry name" value="Aldo/ket_reductase_CS"/>
</dbReference>
<keyword evidence="9" id="KW-1185">Reference proteome</keyword>
<proteinExistence type="inferred from homology"/>
<dbReference type="GO" id="GO:0016616">
    <property type="term" value="F:oxidoreductase activity, acting on the CH-OH group of donors, NAD or NADP as acceptor"/>
    <property type="evidence" value="ECO:0007669"/>
    <property type="project" value="UniProtKB-ARBA"/>
</dbReference>
<feature type="active site" description="Proton donor" evidence="4">
    <location>
        <position position="50"/>
    </location>
</feature>
<dbReference type="Proteomes" id="UP000316181">
    <property type="component" value="Unassembled WGS sequence"/>
</dbReference>
<dbReference type="PROSITE" id="PS00063">
    <property type="entry name" value="ALDOKETO_REDUCTASE_3"/>
    <property type="match status" value="1"/>
</dbReference>
<dbReference type="FunFam" id="3.20.20.100:FF:000002">
    <property type="entry name" value="2,5-diketo-D-gluconic acid reductase A"/>
    <property type="match status" value="1"/>
</dbReference>
<dbReference type="PANTHER" id="PTHR43827">
    <property type="entry name" value="2,5-DIKETO-D-GLUCONIC ACID REDUCTASE"/>
    <property type="match status" value="1"/>
</dbReference>
<evidence type="ECO:0000256" key="2">
    <source>
        <dbReference type="ARBA" id="ARBA00022857"/>
    </source>
</evidence>
<dbReference type="PANTHER" id="PTHR43827:SF3">
    <property type="entry name" value="NADP-DEPENDENT OXIDOREDUCTASE DOMAIN-CONTAINING PROTEIN"/>
    <property type="match status" value="1"/>
</dbReference>
<evidence type="ECO:0000256" key="6">
    <source>
        <dbReference type="PIRSR" id="PIRSR000097-3"/>
    </source>
</evidence>
<dbReference type="AlphaFoldDB" id="A0A542SS23"/>
<protein>
    <submittedName>
        <fullName evidence="8">2,5-diketo-D-gluconate reductase A</fullName>
    </submittedName>
</protein>
<keyword evidence="2" id="KW-0521">NADP</keyword>
<dbReference type="InterPro" id="IPR020471">
    <property type="entry name" value="AKR"/>
</dbReference>
<dbReference type="PIRSF" id="PIRSF000097">
    <property type="entry name" value="AKR"/>
    <property type="match status" value="1"/>
</dbReference>
<dbReference type="PROSITE" id="PS00062">
    <property type="entry name" value="ALDOKETO_REDUCTASE_2"/>
    <property type="match status" value="1"/>
</dbReference>
<dbReference type="EMBL" id="VFNV01000001">
    <property type="protein sequence ID" value="TQK77393.1"/>
    <property type="molecule type" value="Genomic_DNA"/>
</dbReference>
<dbReference type="Gene3D" id="3.20.20.100">
    <property type="entry name" value="NADP-dependent oxidoreductase domain"/>
    <property type="match status" value="1"/>
</dbReference>
<accession>A0A542SS23</accession>
<comment type="similarity">
    <text evidence="1">Belongs to the aldo/keto reductase family.</text>
</comment>
<name>A0A542SS23_9MICO</name>
<dbReference type="SUPFAM" id="SSF51430">
    <property type="entry name" value="NAD(P)-linked oxidoreductase"/>
    <property type="match status" value="1"/>
</dbReference>
<gene>
    <name evidence="8" type="ORF">FB389_2125</name>
</gene>
<dbReference type="InterPro" id="IPR023210">
    <property type="entry name" value="NADP_OxRdtase_dom"/>
</dbReference>
<reference evidence="8 9" key="1">
    <citation type="submission" date="2019-06" db="EMBL/GenBank/DDBJ databases">
        <title>Sequencing the genomes of 1000 actinobacteria strains.</title>
        <authorList>
            <person name="Klenk H.-P."/>
        </authorList>
    </citation>
    <scope>NUCLEOTIDE SEQUENCE [LARGE SCALE GENOMIC DNA]</scope>
    <source>
        <strain evidence="8 9">DSM 10596</strain>
    </source>
</reference>
<comment type="caution">
    <text evidence="8">The sequence shown here is derived from an EMBL/GenBank/DDBJ whole genome shotgun (WGS) entry which is preliminary data.</text>
</comment>
<evidence type="ECO:0000256" key="5">
    <source>
        <dbReference type="PIRSR" id="PIRSR000097-2"/>
    </source>
</evidence>
<feature type="site" description="Lowers pKa of active site Tyr" evidence="6">
    <location>
        <position position="75"/>
    </location>
</feature>
<sequence>MTIPVIRLSETVSIPQVGFGVFQIPNDQTQAAVETALEVGYRHVDTAAIYKNEEGVGRALASSGIKRSDVFVTSKLWVDDFAPDKVRPAFEKSLSLLGTDYLDLYLLHWPAPARGTYEGAWEKVLDLRNEGLIREVGVSNFTPDLLERIIETSGVTPAINQIKLDPTLQQPSLRAFHAEHGIATEAYSPIAQGAVLDNPVIVAIADEFRVSPAQVVLRWHLQHGTVVIPKSVTPERIKSNLDLLGFSLGSEEMSAIDALDQGDGYWKEPLTFLN</sequence>
<evidence type="ECO:0000313" key="9">
    <source>
        <dbReference type="Proteomes" id="UP000316181"/>
    </source>
</evidence>
<feature type="binding site" evidence="5">
    <location>
        <position position="108"/>
    </location>
    <ligand>
        <name>substrate</name>
    </ligand>
</feature>
<keyword evidence="3" id="KW-0560">Oxidoreductase</keyword>
<evidence type="ECO:0000256" key="4">
    <source>
        <dbReference type="PIRSR" id="PIRSR000097-1"/>
    </source>
</evidence>
<dbReference type="Pfam" id="PF00248">
    <property type="entry name" value="Aldo_ket_red"/>
    <property type="match status" value="1"/>
</dbReference>
<evidence type="ECO:0000313" key="8">
    <source>
        <dbReference type="EMBL" id="TQK77393.1"/>
    </source>
</evidence>
<dbReference type="RefSeq" id="WP_211344990.1">
    <property type="nucleotide sequence ID" value="NZ_BAAATB010000006.1"/>
</dbReference>
<dbReference type="PROSITE" id="PS00798">
    <property type="entry name" value="ALDOKETO_REDUCTASE_1"/>
    <property type="match status" value="1"/>
</dbReference>
<organism evidence="8 9">
    <name type="scientific">Rarobacter incanus</name>
    <dbReference type="NCBI Taxonomy" id="153494"/>
    <lineage>
        <taxon>Bacteria</taxon>
        <taxon>Bacillati</taxon>
        <taxon>Actinomycetota</taxon>
        <taxon>Actinomycetes</taxon>
        <taxon>Micrococcales</taxon>
        <taxon>Rarobacteraceae</taxon>
        <taxon>Rarobacter</taxon>
    </lineage>
</organism>
<evidence type="ECO:0000256" key="1">
    <source>
        <dbReference type="ARBA" id="ARBA00007905"/>
    </source>
</evidence>